<organism evidence="1 2">
    <name type="scientific">Calditerricola satsumensis</name>
    <dbReference type="NCBI Taxonomy" id="373054"/>
    <lineage>
        <taxon>Bacteria</taxon>
        <taxon>Bacillati</taxon>
        <taxon>Bacillota</taxon>
        <taxon>Bacilli</taxon>
        <taxon>Bacillales</taxon>
        <taxon>Bacillaceae</taxon>
        <taxon>Calditerricola</taxon>
    </lineage>
</organism>
<comment type="caution">
    <text evidence="1">The sequence shown here is derived from an EMBL/GenBank/DDBJ whole genome shotgun (WGS) entry which is preliminary data.</text>
</comment>
<evidence type="ECO:0000313" key="1">
    <source>
        <dbReference type="EMBL" id="GGJ98612.1"/>
    </source>
</evidence>
<proteinExistence type="predicted"/>
<accession>A0A8J3BCT0</accession>
<sequence length="50" mass="5577">MELVAIFSFLTFCLLFVVVGLLFMTVRAGVGLSAPLDETKPSSPRNRFRE</sequence>
<dbReference type="AlphaFoldDB" id="A0A8J3BCT0"/>
<dbReference type="EMBL" id="BMOF01000016">
    <property type="protein sequence ID" value="GGJ98612.1"/>
    <property type="molecule type" value="Genomic_DNA"/>
</dbReference>
<protein>
    <submittedName>
        <fullName evidence="1">Uncharacterized protein</fullName>
    </submittedName>
</protein>
<name>A0A8J3BCT0_9BACI</name>
<dbReference type="Proteomes" id="UP000637720">
    <property type="component" value="Unassembled WGS sequence"/>
</dbReference>
<dbReference type="RefSeq" id="WP_157057674.1">
    <property type="nucleotide sequence ID" value="NZ_BMOF01000016.1"/>
</dbReference>
<reference evidence="1" key="2">
    <citation type="submission" date="2020-09" db="EMBL/GenBank/DDBJ databases">
        <authorList>
            <person name="Sun Q."/>
            <person name="Ohkuma M."/>
        </authorList>
    </citation>
    <scope>NUCLEOTIDE SEQUENCE</scope>
    <source>
        <strain evidence="1">JCM 14719</strain>
    </source>
</reference>
<gene>
    <name evidence="1" type="ORF">GCM10007043_10730</name>
</gene>
<keyword evidence="2" id="KW-1185">Reference proteome</keyword>
<evidence type="ECO:0000313" key="2">
    <source>
        <dbReference type="Proteomes" id="UP000637720"/>
    </source>
</evidence>
<reference evidence="1" key="1">
    <citation type="journal article" date="2014" name="Int. J. Syst. Evol. Microbiol.">
        <title>Complete genome sequence of Corynebacterium casei LMG S-19264T (=DSM 44701T), isolated from a smear-ripened cheese.</title>
        <authorList>
            <consortium name="US DOE Joint Genome Institute (JGI-PGF)"/>
            <person name="Walter F."/>
            <person name="Albersmeier A."/>
            <person name="Kalinowski J."/>
            <person name="Ruckert C."/>
        </authorList>
    </citation>
    <scope>NUCLEOTIDE SEQUENCE</scope>
    <source>
        <strain evidence="1">JCM 14719</strain>
    </source>
</reference>